<feature type="transmembrane region" description="Helical" evidence="2">
    <location>
        <begin position="294"/>
        <end position="316"/>
    </location>
</feature>
<evidence type="ECO:0000313" key="4">
    <source>
        <dbReference type="EMBL" id="MCS5719047.1"/>
    </source>
</evidence>
<keyword evidence="2" id="KW-0472">Membrane</keyword>
<gene>
    <name evidence="4" type="ORF">N1027_12970</name>
</gene>
<name>A0ABT2GS44_9MICO</name>
<dbReference type="Pfam" id="PF07786">
    <property type="entry name" value="HGSNAT_cat"/>
    <property type="match status" value="1"/>
</dbReference>
<feature type="transmembrane region" description="Helical" evidence="2">
    <location>
        <begin position="427"/>
        <end position="451"/>
    </location>
</feature>
<evidence type="ECO:0000256" key="2">
    <source>
        <dbReference type="SAM" id="Phobius"/>
    </source>
</evidence>
<comment type="caution">
    <text evidence="4">The sequence shown here is derived from an EMBL/GenBank/DDBJ whole genome shotgun (WGS) entry which is preliminary data.</text>
</comment>
<proteinExistence type="predicted"/>
<keyword evidence="2" id="KW-1133">Transmembrane helix</keyword>
<reference evidence="4" key="1">
    <citation type="submission" date="2022-08" db="EMBL/GenBank/DDBJ databases">
        <authorList>
            <person name="Deng Y."/>
            <person name="Han X.-F."/>
            <person name="Zhang Y.-Q."/>
        </authorList>
    </citation>
    <scope>NUCLEOTIDE SEQUENCE</scope>
    <source>
        <strain evidence="4">CPCC 205763</strain>
    </source>
</reference>
<feature type="transmembrane region" description="Helical" evidence="2">
    <location>
        <begin position="20"/>
        <end position="44"/>
    </location>
</feature>
<feature type="transmembrane region" description="Helical" evidence="2">
    <location>
        <begin position="201"/>
        <end position="219"/>
    </location>
</feature>
<evidence type="ECO:0000256" key="1">
    <source>
        <dbReference type="SAM" id="MobiDB-lite"/>
    </source>
</evidence>
<evidence type="ECO:0000259" key="3">
    <source>
        <dbReference type="Pfam" id="PF07786"/>
    </source>
</evidence>
<feature type="domain" description="Heparan-alpha-glucosaminide N-acetyltransferase catalytic" evidence="3">
    <location>
        <begin position="89"/>
        <end position="298"/>
    </location>
</feature>
<feature type="transmembrane region" description="Helical" evidence="2">
    <location>
        <begin position="336"/>
        <end position="359"/>
    </location>
</feature>
<feature type="transmembrane region" description="Helical" evidence="2">
    <location>
        <begin position="138"/>
        <end position="160"/>
    </location>
</feature>
<dbReference type="Proteomes" id="UP001165584">
    <property type="component" value="Unassembled WGS sequence"/>
</dbReference>
<keyword evidence="5" id="KW-1185">Reference proteome</keyword>
<dbReference type="EMBL" id="JANLCM010000002">
    <property type="protein sequence ID" value="MCS5719047.1"/>
    <property type="molecule type" value="Genomic_DNA"/>
</dbReference>
<sequence length="546" mass="55011">MIHRTTITAESAAVLDASLALGAAAGAAGVLLLGVIVLLIVRAVRRRRAAPSRHTTVEEGYSAGVAQVPSPVGGRGRRAAARLFGLPERTIGLDVARGGALLMLVAVAWLESTAGGLELTRRLVTISGMQSDRDPAEWLAAVGAGVAIFFVLISGIASALTSGGASPVEGLERLRSRMRLGARAILLLGVGAVAASSGTPFAGLVATIGTLALIALPVLGWRSRRLFLAAAVWTVVVPVPAAALADAVQASGTLIAPPLEWALSGAFPPVPLVGVLLAGLAVGRLDFSRVGRRWIVCAAATGCALLAFGTGAVVSTRLGDSLPAALTAILSIDPRSAMPLALLGAASGALALVAVALIVGRALRWALVLVSAAGSMALTLWAVSLAVIGATWMLAPTVASKGPEALITALLGSDGSLGLFAALSEPFSATGVVAVLVVLVAAACAVWRLFLGDGPAERLVRAIGVTLTKVPDQPTPQPDVAPPASVSGFDALIGGQEAAPDSATGAALEDLPPDRRPVRRQPMGPVDPAAVATQWTPGQAIGRLPY</sequence>
<organism evidence="4 5">
    <name type="scientific">Herbiconiux aconitum</name>
    <dbReference type="NCBI Taxonomy" id="2970913"/>
    <lineage>
        <taxon>Bacteria</taxon>
        <taxon>Bacillati</taxon>
        <taxon>Actinomycetota</taxon>
        <taxon>Actinomycetes</taxon>
        <taxon>Micrococcales</taxon>
        <taxon>Microbacteriaceae</taxon>
        <taxon>Herbiconiux</taxon>
    </lineage>
</organism>
<feature type="transmembrane region" description="Helical" evidence="2">
    <location>
        <begin position="226"/>
        <end position="245"/>
    </location>
</feature>
<protein>
    <recommendedName>
        <fullName evidence="3">Heparan-alpha-glucosaminide N-acetyltransferase catalytic domain-containing protein</fullName>
    </recommendedName>
</protein>
<evidence type="ECO:0000313" key="5">
    <source>
        <dbReference type="Proteomes" id="UP001165584"/>
    </source>
</evidence>
<dbReference type="InterPro" id="IPR012429">
    <property type="entry name" value="HGSNAT_cat"/>
</dbReference>
<keyword evidence="2" id="KW-0812">Transmembrane</keyword>
<dbReference type="RefSeq" id="WP_259508508.1">
    <property type="nucleotide sequence ID" value="NZ_JANLCM010000002.1"/>
</dbReference>
<feature type="transmembrane region" description="Helical" evidence="2">
    <location>
        <begin position="366"/>
        <end position="394"/>
    </location>
</feature>
<accession>A0ABT2GS44</accession>
<feature type="region of interest" description="Disordered" evidence="1">
    <location>
        <begin position="498"/>
        <end position="534"/>
    </location>
</feature>
<feature type="transmembrane region" description="Helical" evidence="2">
    <location>
        <begin position="265"/>
        <end position="282"/>
    </location>
</feature>